<evidence type="ECO:0000313" key="4">
    <source>
        <dbReference type="Proteomes" id="UP000044841"/>
    </source>
</evidence>
<keyword evidence="1" id="KW-0812">Transmembrane</keyword>
<protein>
    <recommendedName>
        <fullName evidence="2">DUF6534 domain-containing protein</fullName>
    </recommendedName>
</protein>
<dbReference type="Proteomes" id="UP000044841">
    <property type="component" value="Unassembled WGS sequence"/>
</dbReference>
<feature type="transmembrane region" description="Helical" evidence="1">
    <location>
        <begin position="72"/>
        <end position="93"/>
    </location>
</feature>
<evidence type="ECO:0000313" key="3">
    <source>
        <dbReference type="EMBL" id="CUA70174.1"/>
    </source>
</evidence>
<evidence type="ECO:0000259" key="2">
    <source>
        <dbReference type="Pfam" id="PF20152"/>
    </source>
</evidence>
<feature type="domain" description="DUF6534" evidence="2">
    <location>
        <begin position="189"/>
        <end position="274"/>
    </location>
</feature>
<dbReference type="AlphaFoldDB" id="A0A0K6FVL9"/>
<organism evidence="3 4">
    <name type="scientific">Rhizoctonia solani</name>
    <dbReference type="NCBI Taxonomy" id="456999"/>
    <lineage>
        <taxon>Eukaryota</taxon>
        <taxon>Fungi</taxon>
        <taxon>Dikarya</taxon>
        <taxon>Basidiomycota</taxon>
        <taxon>Agaricomycotina</taxon>
        <taxon>Agaricomycetes</taxon>
        <taxon>Cantharellales</taxon>
        <taxon>Ceratobasidiaceae</taxon>
        <taxon>Rhizoctonia</taxon>
    </lineage>
</organism>
<feature type="transmembrane region" description="Helical" evidence="1">
    <location>
        <begin position="142"/>
        <end position="168"/>
    </location>
</feature>
<sequence length="400" mass="45546">MAKINSPNRHLLVNQTYVPTDMEWEYVNGPGIMLGPWLIGALLDFMFTGILLQQFYFYRTHFKSDPWYIKAIVWATVVCATLKTVQAFLIVWLKLVVAYGDWREAASWPWQDWTEPVLGATVGVIAQCYFATRCYRLSGRKLWLLIGLLCFMFISWVCSFGVTLQIGLKNPYFDGRIPYAVVPMLVSTLLVDSAITSVTLFYLLRSKRGFNPHTDSIIRRLIVITFEAALPPAISAICDVVTSVTQTGNVHATFNMLTPKLYAYSLMFTLNVREDTREMVVSGSDHVSIPINGSGDEGRRVKFVTRGQSWLPQNHKKSQVHIHTDTITNYHDIEEASTSYAKNVSLTPHLDAPRERLERQNEETSSVSTTWALEHKCYEMDNLASVRDRDEADHKDQKTS</sequence>
<proteinExistence type="predicted"/>
<feature type="transmembrane region" description="Helical" evidence="1">
    <location>
        <begin position="180"/>
        <end position="204"/>
    </location>
</feature>
<keyword evidence="4" id="KW-1185">Reference proteome</keyword>
<reference evidence="3 4" key="1">
    <citation type="submission" date="2015-07" db="EMBL/GenBank/DDBJ databases">
        <authorList>
            <person name="Noorani M."/>
        </authorList>
    </citation>
    <scope>NUCLEOTIDE SEQUENCE [LARGE SCALE GENOMIC DNA]</scope>
    <source>
        <strain evidence="3">BBA 69670</strain>
    </source>
</reference>
<keyword evidence="1" id="KW-1133">Transmembrane helix</keyword>
<dbReference type="PANTHER" id="PTHR40465">
    <property type="entry name" value="CHROMOSOME 1, WHOLE GENOME SHOTGUN SEQUENCE"/>
    <property type="match status" value="1"/>
</dbReference>
<gene>
    <name evidence="3" type="ORF">RSOLAG22IIIB_00522</name>
</gene>
<accession>A0A0K6FVL9</accession>
<dbReference type="PANTHER" id="PTHR40465:SF1">
    <property type="entry name" value="DUF6534 DOMAIN-CONTAINING PROTEIN"/>
    <property type="match status" value="1"/>
</dbReference>
<evidence type="ECO:0000256" key="1">
    <source>
        <dbReference type="SAM" id="Phobius"/>
    </source>
</evidence>
<name>A0A0K6FVL9_9AGAM</name>
<feature type="transmembrane region" description="Helical" evidence="1">
    <location>
        <begin position="32"/>
        <end position="52"/>
    </location>
</feature>
<dbReference type="Pfam" id="PF20152">
    <property type="entry name" value="DUF6534"/>
    <property type="match status" value="1"/>
</dbReference>
<keyword evidence="1" id="KW-0472">Membrane</keyword>
<dbReference type="InterPro" id="IPR045339">
    <property type="entry name" value="DUF6534"/>
</dbReference>
<dbReference type="EMBL" id="CYGV01001112">
    <property type="protein sequence ID" value="CUA70174.1"/>
    <property type="molecule type" value="Genomic_DNA"/>
</dbReference>